<accession>A0A9J5ZUZ1</accession>
<evidence type="ECO:0000313" key="2">
    <source>
        <dbReference type="Proteomes" id="UP000824120"/>
    </source>
</evidence>
<proteinExistence type="predicted"/>
<gene>
    <name evidence="1" type="ORF">H5410_015848</name>
</gene>
<reference evidence="1 2" key="1">
    <citation type="submission" date="2020-09" db="EMBL/GenBank/DDBJ databases">
        <title>De no assembly of potato wild relative species, Solanum commersonii.</title>
        <authorList>
            <person name="Cho K."/>
        </authorList>
    </citation>
    <scope>NUCLEOTIDE SEQUENCE [LARGE SCALE GENOMIC DNA]</scope>
    <source>
        <strain evidence="1">LZ3.2</strain>
        <tissue evidence="1">Leaf</tissue>
    </source>
</reference>
<dbReference type="EMBL" id="JACXVP010000003">
    <property type="protein sequence ID" value="KAG5616024.1"/>
    <property type="molecule type" value="Genomic_DNA"/>
</dbReference>
<organism evidence="1 2">
    <name type="scientific">Solanum commersonii</name>
    <name type="common">Commerson's wild potato</name>
    <name type="synonym">Commerson's nightshade</name>
    <dbReference type="NCBI Taxonomy" id="4109"/>
    <lineage>
        <taxon>Eukaryota</taxon>
        <taxon>Viridiplantae</taxon>
        <taxon>Streptophyta</taxon>
        <taxon>Embryophyta</taxon>
        <taxon>Tracheophyta</taxon>
        <taxon>Spermatophyta</taxon>
        <taxon>Magnoliopsida</taxon>
        <taxon>eudicotyledons</taxon>
        <taxon>Gunneridae</taxon>
        <taxon>Pentapetalae</taxon>
        <taxon>asterids</taxon>
        <taxon>lamiids</taxon>
        <taxon>Solanales</taxon>
        <taxon>Solanaceae</taxon>
        <taxon>Solanoideae</taxon>
        <taxon>Solaneae</taxon>
        <taxon>Solanum</taxon>
    </lineage>
</organism>
<dbReference type="Proteomes" id="UP000824120">
    <property type="component" value="Chromosome 3"/>
</dbReference>
<sequence>MLFVDDIVLIDKTHNEINTKQEEVRLDTKSSKRGGSFKYLESIIQVNKEIDSDVTHPIGARVVVRPTMLYGQVLANQELSHSEDENCRNEGVVMDVLHTLGEIRLEMKNIRDNLGVTMIEDKMKEARLRWFGHVKRRRTDALVQRCERLAVDSFRGDGGKSRRYIRKR</sequence>
<evidence type="ECO:0000313" key="1">
    <source>
        <dbReference type="EMBL" id="KAG5616024.1"/>
    </source>
</evidence>
<keyword evidence="2" id="KW-1185">Reference proteome</keyword>
<dbReference type="OrthoDB" id="1283502at2759"/>
<dbReference type="PANTHER" id="PTHR46238">
    <property type="entry name" value="REVERSE TRANSCRIPTASE DOMAIN-CONTAINING PROTEIN"/>
    <property type="match status" value="1"/>
</dbReference>
<evidence type="ECO:0008006" key="3">
    <source>
        <dbReference type="Google" id="ProtNLM"/>
    </source>
</evidence>
<name>A0A9J5ZUZ1_SOLCO</name>
<dbReference type="AlphaFoldDB" id="A0A9J5ZUZ1"/>
<protein>
    <recommendedName>
        <fullName evidence="3">Reverse transcriptase domain-containing protein</fullName>
    </recommendedName>
</protein>
<comment type="caution">
    <text evidence="1">The sequence shown here is derived from an EMBL/GenBank/DDBJ whole genome shotgun (WGS) entry which is preliminary data.</text>
</comment>
<dbReference type="PANTHER" id="PTHR46238:SF8">
    <property type="entry name" value="ENDONUCLEASE_EXONUCLEASE_PHOSPHATASE DOMAIN-CONTAINING PROTEIN"/>
    <property type="match status" value="1"/>
</dbReference>